<dbReference type="InParanoid" id="A0A1S3H5K5"/>
<sequence length="322" mass="34970">MFLGQYFPPLALVVCLFGRCTEGAERRLMETCDPQQDICIAKYSSCEACVGNVNGVPFGMIEKKGGVLETLPGTRVCSCLPGYSAVSMASSTALLARRRFECVPVEGSTCFTDGDCNIRNLDCFPLLSVMNTLFQGIVQSSDSIFPPPGVTGATLTIIQFVANFLQLMTQFLCGFNRMNTIDYKCIYQAPAKTHNSYSMASHYGFGFTKGTQQGYAGICKRVERNAGYPAPKDVGKGAFQSHAPIEPSYHGDPYGTPSYGSFKAPTYSSFKAPTYGSFKAPSYASFKAPSYGSFNAPSYGSFKAPSYGLKAPNHYYGHSTYY</sequence>
<reference evidence="3" key="1">
    <citation type="submission" date="2025-08" db="UniProtKB">
        <authorList>
            <consortium name="RefSeq"/>
        </authorList>
    </citation>
    <scope>IDENTIFICATION</scope>
    <source>
        <tissue evidence="3">Gonads</tissue>
    </source>
</reference>
<keyword evidence="2" id="KW-1185">Reference proteome</keyword>
<feature type="signal peptide" evidence="1">
    <location>
        <begin position="1"/>
        <end position="23"/>
    </location>
</feature>
<dbReference type="RefSeq" id="XP_013381420.1">
    <property type="nucleotide sequence ID" value="XM_013525966.1"/>
</dbReference>
<name>A0A1S3H5K5_LINAN</name>
<evidence type="ECO:0000313" key="2">
    <source>
        <dbReference type="Proteomes" id="UP000085678"/>
    </source>
</evidence>
<feature type="chain" id="PRO_5010262693" evidence="1">
    <location>
        <begin position="24"/>
        <end position="322"/>
    </location>
</feature>
<dbReference type="Proteomes" id="UP000085678">
    <property type="component" value="Unplaced"/>
</dbReference>
<organism evidence="2 3">
    <name type="scientific">Lingula anatina</name>
    <name type="common">Brachiopod</name>
    <name type="synonym">Lingula unguis</name>
    <dbReference type="NCBI Taxonomy" id="7574"/>
    <lineage>
        <taxon>Eukaryota</taxon>
        <taxon>Metazoa</taxon>
        <taxon>Spiralia</taxon>
        <taxon>Lophotrochozoa</taxon>
        <taxon>Brachiopoda</taxon>
        <taxon>Linguliformea</taxon>
        <taxon>Lingulata</taxon>
        <taxon>Lingulida</taxon>
        <taxon>Linguloidea</taxon>
        <taxon>Lingulidae</taxon>
        <taxon>Lingula</taxon>
    </lineage>
</organism>
<keyword evidence="1" id="KW-0732">Signal</keyword>
<evidence type="ECO:0000256" key="1">
    <source>
        <dbReference type="SAM" id="SignalP"/>
    </source>
</evidence>
<dbReference type="GeneID" id="106152410"/>
<protein>
    <submittedName>
        <fullName evidence="3">Uncharacterized protein LOC106152410</fullName>
    </submittedName>
</protein>
<accession>A0A1S3H5K5</accession>
<proteinExistence type="predicted"/>
<dbReference type="AlphaFoldDB" id="A0A1S3H5K5"/>
<evidence type="ECO:0000313" key="3">
    <source>
        <dbReference type="RefSeq" id="XP_013381420.1"/>
    </source>
</evidence>
<gene>
    <name evidence="3" type="primary">LOC106152410</name>
</gene>
<dbReference type="KEGG" id="lak:106152410"/>